<protein>
    <recommendedName>
        <fullName evidence="3">Flagellar assembly protein H</fullName>
    </recommendedName>
</protein>
<organism evidence="1 2">
    <name type="scientific">Floridaenema evergladense BLCC-F167</name>
    <dbReference type="NCBI Taxonomy" id="3153639"/>
    <lineage>
        <taxon>Bacteria</taxon>
        <taxon>Bacillati</taxon>
        <taxon>Cyanobacteriota</taxon>
        <taxon>Cyanophyceae</taxon>
        <taxon>Oscillatoriophycideae</taxon>
        <taxon>Aerosakkonematales</taxon>
        <taxon>Aerosakkonemataceae</taxon>
        <taxon>Floridanema</taxon>
        <taxon>Floridanema evergladense</taxon>
    </lineage>
</organism>
<proteinExistence type="predicted"/>
<sequence length="312" mass="35548">MMTRFPHDQFAKEYLKELLTPLGQVETSRNVAGEVREIDVWFTPSSTLNTASETLGLLGRFATKPAIFEPFRNAVTASQVRSCMSKLFDVYADLERQAKRSNSRINDSELPNLWILTPTASPLLLDGCRAIPDLENWLPGIYFIPEYFKTAIVAIHQLPPTAETLWLRILGKGRTQTQAINELVALAEDNPLRINALELLYSLRVTLEANQNLDSEDRELIMELSPLYLERLDAAVQSGLEQGIERGIQQGIERGIQQGERLVVENMLRVRFGVLDQEMRSIIEPLLELPPEEFTRLLIELSRDELLDRFRS</sequence>
<keyword evidence="2" id="KW-1185">Reference proteome</keyword>
<dbReference type="EMBL" id="JBHFNT010000048">
    <property type="protein sequence ID" value="MFB2833939.1"/>
    <property type="molecule type" value="Genomic_DNA"/>
</dbReference>
<comment type="caution">
    <text evidence="1">The sequence shown here is derived from an EMBL/GenBank/DDBJ whole genome shotgun (WGS) entry which is preliminary data.</text>
</comment>
<dbReference type="Proteomes" id="UP001576780">
    <property type="component" value="Unassembled WGS sequence"/>
</dbReference>
<name>A0ABV4WFS7_9CYAN</name>
<evidence type="ECO:0000313" key="2">
    <source>
        <dbReference type="Proteomes" id="UP001576780"/>
    </source>
</evidence>
<reference evidence="1 2" key="1">
    <citation type="submission" date="2024-09" db="EMBL/GenBank/DDBJ databases">
        <title>Floridaenema gen nov. (Aerosakkonemataceae, Aerosakkonematales ord. nov., Cyanobacteria) from benthic tropical and subtropical fresh waters, with the description of four new species.</title>
        <authorList>
            <person name="Moretto J.A."/>
            <person name="Berthold D.E."/>
            <person name="Lefler F.W."/>
            <person name="Huang I.-S."/>
            <person name="Laughinghouse H. IV."/>
        </authorList>
    </citation>
    <scope>NUCLEOTIDE SEQUENCE [LARGE SCALE GENOMIC DNA]</scope>
    <source>
        <strain evidence="1 2">BLCC-F167</strain>
    </source>
</reference>
<accession>A0ABV4WFS7</accession>
<gene>
    <name evidence="1" type="ORF">ACE1CA_05345</name>
</gene>
<evidence type="ECO:0000313" key="1">
    <source>
        <dbReference type="EMBL" id="MFB2833939.1"/>
    </source>
</evidence>
<dbReference type="RefSeq" id="WP_413276385.1">
    <property type="nucleotide sequence ID" value="NZ_JBHFNT010000048.1"/>
</dbReference>
<evidence type="ECO:0008006" key="3">
    <source>
        <dbReference type="Google" id="ProtNLM"/>
    </source>
</evidence>